<dbReference type="EMBL" id="JBBNAE010000004">
    <property type="protein sequence ID" value="KAK9130882.1"/>
    <property type="molecule type" value="Genomic_DNA"/>
</dbReference>
<proteinExistence type="predicted"/>
<comment type="caution">
    <text evidence="1">The sequence shown here is derived from an EMBL/GenBank/DDBJ whole genome shotgun (WGS) entry which is preliminary data.</text>
</comment>
<name>A0AAP0P4N4_9MAGN</name>
<dbReference type="AlphaFoldDB" id="A0AAP0P4N4"/>
<organism evidence="1 2">
    <name type="scientific">Stephania japonica</name>
    <dbReference type="NCBI Taxonomy" id="461633"/>
    <lineage>
        <taxon>Eukaryota</taxon>
        <taxon>Viridiplantae</taxon>
        <taxon>Streptophyta</taxon>
        <taxon>Embryophyta</taxon>
        <taxon>Tracheophyta</taxon>
        <taxon>Spermatophyta</taxon>
        <taxon>Magnoliopsida</taxon>
        <taxon>Ranunculales</taxon>
        <taxon>Menispermaceae</taxon>
        <taxon>Menispermoideae</taxon>
        <taxon>Cissampelideae</taxon>
        <taxon>Stephania</taxon>
    </lineage>
</organism>
<sequence>MTPLQKESFMQLELPHHPLTATSDSMTPLLKEKYIIFKILKKFTLFNEF</sequence>
<gene>
    <name evidence="1" type="ORF">Sjap_011369</name>
</gene>
<dbReference type="Proteomes" id="UP001417504">
    <property type="component" value="Unassembled WGS sequence"/>
</dbReference>
<keyword evidence="2" id="KW-1185">Reference proteome</keyword>
<accession>A0AAP0P4N4</accession>
<evidence type="ECO:0000313" key="2">
    <source>
        <dbReference type="Proteomes" id="UP001417504"/>
    </source>
</evidence>
<reference evidence="1 2" key="1">
    <citation type="submission" date="2024-01" db="EMBL/GenBank/DDBJ databases">
        <title>Genome assemblies of Stephania.</title>
        <authorList>
            <person name="Yang L."/>
        </authorList>
    </citation>
    <scope>NUCLEOTIDE SEQUENCE [LARGE SCALE GENOMIC DNA]</scope>
    <source>
        <strain evidence="1">QJT</strain>
        <tissue evidence="1">Leaf</tissue>
    </source>
</reference>
<evidence type="ECO:0000313" key="1">
    <source>
        <dbReference type="EMBL" id="KAK9130882.1"/>
    </source>
</evidence>
<protein>
    <submittedName>
        <fullName evidence="1">Uncharacterized protein</fullName>
    </submittedName>
</protein>